<dbReference type="SUPFAM" id="SSF81660">
    <property type="entry name" value="Metal cation-transporting ATPase, ATP-binding domain N"/>
    <property type="match status" value="1"/>
</dbReference>
<evidence type="ECO:0000256" key="13">
    <source>
        <dbReference type="ARBA" id="ARBA00049128"/>
    </source>
</evidence>
<feature type="transmembrane region" description="Helical" evidence="14">
    <location>
        <begin position="77"/>
        <end position="96"/>
    </location>
</feature>
<proteinExistence type="inferred from homology"/>
<evidence type="ECO:0000256" key="14">
    <source>
        <dbReference type="RuleBase" id="RU362033"/>
    </source>
</evidence>
<keyword evidence="9 14" id="KW-1278">Translocase</keyword>
<evidence type="ECO:0000256" key="4">
    <source>
        <dbReference type="ARBA" id="ARBA00022692"/>
    </source>
</evidence>
<feature type="domain" description="P-type ATPase C-terminal" evidence="17">
    <location>
        <begin position="911"/>
        <end position="1157"/>
    </location>
</feature>
<feature type="transmembrane region" description="Helical" evidence="14">
    <location>
        <begin position="329"/>
        <end position="352"/>
    </location>
</feature>
<name>A0ABR4N4A6_9FUNG</name>
<dbReference type="PANTHER" id="PTHR24092:SF180">
    <property type="entry name" value="PHOSPHOLIPID-TRANSPORTING ATPASE DNF1-RELATED"/>
    <property type="match status" value="1"/>
</dbReference>
<evidence type="ECO:0000313" key="19">
    <source>
        <dbReference type="Proteomes" id="UP001527925"/>
    </source>
</evidence>
<keyword evidence="7 14" id="KW-0067">ATP-binding</keyword>
<protein>
    <recommendedName>
        <fullName evidence="14">Phospholipid-transporting ATPase</fullName>
        <ecNumber evidence="14">7.6.2.1</ecNumber>
    </recommendedName>
</protein>
<dbReference type="SUPFAM" id="SSF81665">
    <property type="entry name" value="Calcium ATPase, transmembrane domain M"/>
    <property type="match status" value="1"/>
</dbReference>
<dbReference type="InterPro" id="IPR001757">
    <property type="entry name" value="P_typ_ATPase"/>
</dbReference>
<evidence type="ECO:0000256" key="10">
    <source>
        <dbReference type="ARBA" id="ARBA00022989"/>
    </source>
</evidence>
<dbReference type="Gene3D" id="3.40.1110.10">
    <property type="entry name" value="Calcium-transporting ATPase, cytoplasmic domain N"/>
    <property type="match status" value="1"/>
</dbReference>
<comment type="catalytic activity">
    <reaction evidence="13">
        <text>a 1,2-diacyl-sn-glycero-3-phosphoethanolamine(out) + ATP + H2O = a 1,2-diacyl-sn-glycero-3-phosphoethanolamine(in) + ADP + phosphate + H(+)</text>
        <dbReference type="Rhea" id="RHEA:66132"/>
        <dbReference type="ChEBI" id="CHEBI:15377"/>
        <dbReference type="ChEBI" id="CHEBI:15378"/>
        <dbReference type="ChEBI" id="CHEBI:30616"/>
        <dbReference type="ChEBI" id="CHEBI:43474"/>
        <dbReference type="ChEBI" id="CHEBI:64612"/>
        <dbReference type="ChEBI" id="CHEBI:456216"/>
    </reaction>
    <physiologicalReaction direction="left-to-right" evidence="13">
        <dbReference type="Rhea" id="RHEA:66133"/>
    </physiologicalReaction>
</comment>
<dbReference type="SUPFAM" id="SSF81653">
    <property type="entry name" value="Calcium ATPase, transduction domain A"/>
    <property type="match status" value="1"/>
</dbReference>
<dbReference type="InterPro" id="IPR023298">
    <property type="entry name" value="ATPase_P-typ_TM_dom_sf"/>
</dbReference>
<dbReference type="InterPro" id="IPR023299">
    <property type="entry name" value="ATPase_P-typ_cyto_dom_N"/>
</dbReference>
<evidence type="ECO:0000256" key="1">
    <source>
        <dbReference type="ARBA" id="ARBA00004127"/>
    </source>
</evidence>
<evidence type="ECO:0000256" key="12">
    <source>
        <dbReference type="ARBA" id="ARBA00034036"/>
    </source>
</evidence>
<dbReference type="NCBIfam" id="TIGR01494">
    <property type="entry name" value="ATPase_P-type"/>
    <property type="match status" value="1"/>
</dbReference>
<evidence type="ECO:0000256" key="11">
    <source>
        <dbReference type="ARBA" id="ARBA00023136"/>
    </source>
</evidence>
<keyword evidence="8 14" id="KW-0460">Magnesium</keyword>
<evidence type="ECO:0000259" key="16">
    <source>
        <dbReference type="Pfam" id="PF16209"/>
    </source>
</evidence>
<keyword evidence="3" id="KW-0813">Transport</keyword>
<comment type="catalytic activity">
    <reaction evidence="12 14">
        <text>ATP + H2O + phospholipidSide 1 = ADP + phosphate + phospholipidSide 2.</text>
        <dbReference type="EC" id="7.6.2.1"/>
    </reaction>
</comment>
<evidence type="ECO:0000256" key="9">
    <source>
        <dbReference type="ARBA" id="ARBA00022967"/>
    </source>
</evidence>
<feature type="region of interest" description="Disordered" evidence="15">
    <location>
        <begin position="1500"/>
        <end position="1553"/>
    </location>
</feature>
<dbReference type="Proteomes" id="UP001527925">
    <property type="component" value="Unassembled WGS sequence"/>
</dbReference>
<comment type="caution">
    <text evidence="18">The sequence shown here is derived from an EMBL/GenBank/DDBJ whole genome shotgun (WGS) entry which is preliminary data.</text>
</comment>
<sequence>MADSSKVPPAPSTPATGAGAWVLAGYIQTGDEGRPLARFPPNRIRTSKYTLVTFLPKNLFEQFRRGLPIFQISSTPWIPALPLIVIVTVTAIKDLVEDYRRQVSDRQLNNASALILRDVDNPNYPRKEPRQARTDSAPESVTKLLGADACNWGSTTWNALRVGDFVLLPGGSRVPADIILLSSSHLDGVAFVETKNLDGETNLKTVEAIPETAEFRTGADCRRLRLIIDSEPPSINLYSYNAAICVFPPDEPPLTAEQMLAYGDMNSPLPANPRPLPVNASNLLLRGSVVRNIDYVIGVVVFTGQDTKVILNAGATPSKRSNIEKRMNLQVAINFVILLALCLSITLLEGYSLRPRAPKPPSELLNYLNNTVASKVIVFGASIIMLQNIVPISLYVTLEFIKSFQSFFIYQDIEMYDEELDETCIPKSWNITDDLGQIDINGHVYGQGFTDVSADKAGVGEKEREELTQTRLKAMQQQMAGCVVNHLAHVTDTSFFDDTIFDRFRNNPSERAAIGAFFTVLAVCHTIPTPEPDSERKYKYNAQSPDESALVSCAHDMGFSFERRDLNRVYVDIHGSKECYEILHVLEFNSTRKRMSVVVRTEDGQVVLMTKGADSVICRRLAHGQDKKIDMTLAHLAEFAGEGLRTLCIAQRVISPEEFAAWSIIQQAASVSLVDRDRLLDESAERIEQNLVLLGATAIEDKLQEGVSTAIATLRSAGLKIWVLTGDKLETAINIGYASNLLSEEMTLLVVAGQTIDEISSQIGRALGHFVPATASSKQQPRRAADWFERINALRDQVLPSKATRAKRRMGIEKLVPIEPTIYGLVIDGDSLEFVLGSAPLRRMFLQLAVLCESIVCCRVSPKQKAQVVQLVQEGLGAMCLSIGDGANDVSMIQQAHIGIGISGKEGLQAALASDFVIGQFRFLSRLLMFHGHWAYYRISGSILNFFFKNMAWIMTMFWYQYYSGFTGIILYDYTYILLFNLIFTALPPLIIGVFDKDVSEARILTHPQIYQLGIRQFFFSYTKFFVYIIDAIYQAFISHYFALAIFGSEANRHGYASDRTILGTVAAMNTIVAINVSMLSNISSWSSIVVASMLLSAFSFIIFVPIASKVAKGSLLGVADELFTDVRLYLDLVVCTVACTLPRTALGLFRVMLAPTDMDVVREMRSSNSVVQDARLSQVEEASPPFGREIPGMVHAVESSAFGSSESLSVTRGRSSTASTRSKDQKRRRSMAAVATVRPPSLPEDAVAPTMWLTNRVNAIEMSDAPGTGPLQRRVSWAGAQHSVGNRAQFMEMAARPPPIVTGSDAQRRHVASSNFELASPQSTATLSMSPGGPNVRRVRSSMIHADSDRLPPREDSVIGRITAGRAPSPSRQSLRDGIPGTQIRFMGQSRSSLDEGQRRHTFDAYEGVADHHEQWTGFAFAADESAAARRMSFRLSMTSEQIASEMLGRTPSIRSASPTRSDDRSQSPVRGDVQPAMTPRMAMPISVAHAPAHVHNRPILQPQRSNPLMQSYLAHTPMSPAEAAPSQMRPAAPSTAQQQHPNQQHPPPPGL</sequence>
<feature type="compositionally biased region" description="Low complexity" evidence="15">
    <location>
        <begin position="1206"/>
        <end position="1221"/>
    </location>
</feature>
<dbReference type="InterPro" id="IPR032630">
    <property type="entry name" value="P_typ_ATPase_c"/>
</dbReference>
<feature type="transmembrane region" description="Helical" evidence="14">
    <location>
        <begin position="1089"/>
        <end position="1109"/>
    </location>
</feature>
<dbReference type="PANTHER" id="PTHR24092">
    <property type="entry name" value="PROBABLE PHOSPHOLIPID-TRANSPORTING ATPASE"/>
    <property type="match status" value="1"/>
</dbReference>
<keyword evidence="6 14" id="KW-0547">Nucleotide-binding</keyword>
<evidence type="ECO:0000256" key="3">
    <source>
        <dbReference type="ARBA" id="ARBA00022448"/>
    </source>
</evidence>
<feature type="transmembrane region" description="Helical" evidence="14">
    <location>
        <begin position="974"/>
        <end position="995"/>
    </location>
</feature>
<evidence type="ECO:0000313" key="18">
    <source>
        <dbReference type="EMBL" id="KAL2914311.1"/>
    </source>
</evidence>
<dbReference type="InterPro" id="IPR036412">
    <property type="entry name" value="HAD-like_sf"/>
</dbReference>
<evidence type="ECO:0000256" key="2">
    <source>
        <dbReference type="ARBA" id="ARBA00008109"/>
    </source>
</evidence>
<dbReference type="Gene3D" id="2.70.150.10">
    <property type="entry name" value="Calcium-transporting ATPase, cytoplasmic transduction domain A"/>
    <property type="match status" value="1"/>
</dbReference>
<feature type="region of interest" description="Disordered" evidence="15">
    <location>
        <begin position="1446"/>
        <end position="1478"/>
    </location>
</feature>
<dbReference type="SUPFAM" id="SSF56784">
    <property type="entry name" value="HAD-like"/>
    <property type="match status" value="1"/>
</dbReference>
<reference evidence="18 19" key="1">
    <citation type="submission" date="2023-09" db="EMBL/GenBank/DDBJ databases">
        <title>Pangenome analysis of Batrachochytrium dendrobatidis and related Chytrids.</title>
        <authorList>
            <person name="Yacoub M.N."/>
            <person name="Stajich J.E."/>
            <person name="James T.Y."/>
        </authorList>
    </citation>
    <scope>NUCLEOTIDE SEQUENCE [LARGE SCALE GENOMIC DNA]</scope>
    <source>
        <strain evidence="18 19">JEL0888</strain>
    </source>
</reference>
<keyword evidence="11 14" id="KW-0472">Membrane</keyword>
<evidence type="ECO:0000256" key="15">
    <source>
        <dbReference type="SAM" id="MobiDB-lite"/>
    </source>
</evidence>
<feature type="region of interest" description="Disordered" evidence="15">
    <location>
        <begin position="1206"/>
        <end position="1243"/>
    </location>
</feature>
<feature type="transmembrane region" description="Helical" evidence="14">
    <location>
        <begin position="1060"/>
        <end position="1077"/>
    </location>
</feature>
<organism evidence="18 19">
    <name type="scientific">Polyrhizophydium stewartii</name>
    <dbReference type="NCBI Taxonomy" id="2732419"/>
    <lineage>
        <taxon>Eukaryota</taxon>
        <taxon>Fungi</taxon>
        <taxon>Fungi incertae sedis</taxon>
        <taxon>Chytridiomycota</taxon>
        <taxon>Chytridiomycota incertae sedis</taxon>
        <taxon>Chytridiomycetes</taxon>
        <taxon>Rhizophydiales</taxon>
        <taxon>Rhizophydiales incertae sedis</taxon>
        <taxon>Polyrhizophydium</taxon>
    </lineage>
</organism>
<keyword evidence="19" id="KW-1185">Reference proteome</keyword>
<evidence type="ECO:0000256" key="8">
    <source>
        <dbReference type="ARBA" id="ARBA00022842"/>
    </source>
</evidence>
<dbReference type="InterPro" id="IPR006539">
    <property type="entry name" value="P-type_ATPase_IV"/>
</dbReference>
<dbReference type="Pfam" id="PF16209">
    <property type="entry name" value="PhoLip_ATPase_N"/>
    <property type="match status" value="1"/>
</dbReference>
<dbReference type="InterPro" id="IPR032631">
    <property type="entry name" value="P-type_ATPase_N"/>
</dbReference>
<evidence type="ECO:0000256" key="6">
    <source>
        <dbReference type="ARBA" id="ARBA00022741"/>
    </source>
</evidence>
<dbReference type="InterPro" id="IPR008250">
    <property type="entry name" value="ATPase_P-typ_transduc_dom_A_sf"/>
</dbReference>
<feature type="transmembrane region" description="Helical" evidence="14">
    <location>
        <begin position="935"/>
        <end position="962"/>
    </location>
</feature>
<dbReference type="EMBL" id="JADGIZ020000034">
    <property type="protein sequence ID" value="KAL2914311.1"/>
    <property type="molecule type" value="Genomic_DNA"/>
</dbReference>
<comment type="subcellular location">
    <subcellularLocation>
        <location evidence="1">Endomembrane system</location>
        <topology evidence="1">Multi-pass membrane protein</topology>
    </subcellularLocation>
    <subcellularLocation>
        <location evidence="14">Membrane</location>
        <topology evidence="14">Multi-pass membrane protein</topology>
    </subcellularLocation>
</comment>
<dbReference type="NCBIfam" id="TIGR01652">
    <property type="entry name" value="ATPase-Plipid"/>
    <property type="match status" value="1"/>
</dbReference>
<keyword evidence="5" id="KW-0479">Metal-binding</keyword>
<dbReference type="EC" id="7.6.2.1" evidence="14"/>
<gene>
    <name evidence="18" type="primary">DNF1_2</name>
    <name evidence="18" type="ORF">HK105_206083</name>
</gene>
<evidence type="ECO:0000256" key="7">
    <source>
        <dbReference type="ARBA" id="ARBA00022840"/>
    </source>
</evidence>
<evidence type="ECO:0000259" key="17">
    <source>
        <dbReference type="Pfam" id="PF16212"/>
    </source>
</evidence>
<dbReference type="Gene3D" id="3.40.50.1000">
    <property type="entry name" value="HAD superfamily/HAD-like"/>
    <property type="match status" value="1"/>
</dbReference>
<comment type="similarity">
    <text evidence="2 14">Belongs to the cation transport ATPase (P-type) (TC 3.A.3) family. Type IV subfamily.</text>
</comment>
<dbReference type="Pfam" id="PF13246">
    <property type="entry name" value="Cation_ATPase"/>
    <property type="match status" value="1"/>
</dbReference>
<dbReference type="InterPro" id="IPR023214">
    <property type="entry name" value="HAD_sf"/>
</dbReference>
<feature type="transmembrane region" description="Helical" evidence="14">
    <location>
        <begin position="372"/>
        <end position="398"/>
    </location>
</feature>
<feature type="transmembrane region" description="Helical" evidence="14">
    <location>
        <begin position="1025"/>
        <end position="1048"/>
    </location>
</feature>
<accession>A0ABR4N4A6</accession>
<keyword evidence="10 14" id="KW-1133">Transmembrane helix</keyword>
<keyword evidence="4 14" id="KW-0812">Transmembrane</keyword>
<evidence type="ECO:0000256" key="5">
    <source>
        <dbReference type="ARBA" id="ARBA00022723"/>
    </source>
</evidence>
<feature type="domain" description="P-type ATPase N-terminal" evidence="16">
    <location>
        <begin position="37"/>
        <end position="65"/>
    </location>
</feature>
<dbReference type="Pfam" id="PF16212">
    <property type="entry name" value="PhoLip_ATPase_C"/>
    <property type="match status" value="1"/>
</dbReference>